<keyword evidence="2" id="KW-1185">Reference proteome</keyword>
<proteinExistence type="predicted"/>
<gene>
    <name evidence="1" type="ORF">LKD75_18380</name>
</gene>
<protein>
    <submittedName>
        <fullName evidence="1">Uncharacterized protein</fullName>
    </submittedName>
</protein>
<reference evidence="1 2" key="1">
    <citation type="submission" date="2021-10" db="EMBL/GenBank/DDBJ databases">
        <title>Anaerobic single-cell dispensing facilitates the cultivation of human gut bacteria.</title>
        <authorList>
            <person name="Afrizal A."/>
        </authorList>
    </citation>
    <scope>NUCLEOTIDE SEQUENCE [LARGE SCALE GENOMIC DNA]</scope>
    <source>
        <strain evidence="1 2">CLA-AA-H273</strain>
    </source>
</reference>
<evidence type="ECO:0000313" key="1">
    <source>
        <dbReference type="EMBL" id="MCC2121516.1"/>
    </source>
</evidence>
<evidence type="ECO:0000313" key="2">
    <source>
        <dbReference type="Proteomes" id="UP001197795"/>
    </source>
</evidence>
<accession>A0AAE3DAH6</accession>
<dbReference type="RefSeq" id="WP_227734097.1">
    <property type="nucleotide sequence ID" value="NZ_JAJEPV010000123.1"/>
</dbReference>
<dbReference type="EMBL" id="JAJEPV010000123">
    <property type="protein sequence ID" value="MCC2121516.1"/>
    <property type="molecule type" value="Genomic_DNA"/>
</dbReference>
<name>A0AAE3DAH6_9FIRM</name>
<organism evidence="1 2">
    <name type="scientific">Waltera acetigignens</name>
    <dbReference type="NCBI Taxonomy" id="2981769"/>
    <lineage>
        <taxon>Bacteria</taxon>
        <taxon>Bacillati</taxon>
        <taxon>Bacillota</taxon>
        <taxon>Clostridia</taxon>
        <taxon>Lachnospirales</taxon>
        <taxon>Lachnospiraceae</taxon>
        <taxon>Waltera</taxon>
    </lineage>
</organism>
<comment type="caution">
    <text evidence="1">The sequence shown here is derived from an EMBL/GenBank/DDBJ whole genome shotgun (WGS) entry which is preliminary data.</text>
</comment>
<dbReference type="Proteomes" id="UP001197795">
    <property type="component" value="Unassembled WGS sequence"/>
</dbReference>
<sequence>MYLNRRFGRKKYKNVEFYRLKSLHFRYISKISKFRTKISDLGNFLYGICRFYAIYTKTTLTLQVQTKLSRKRELQTVDKTLLVNTPEAFFLFWVQKVCT</sequence>
<feature type="non-terminal residue" evidence="1">
    <location>
        <position position="99"/>
    </location>
</feature>
<dbReference type="AlphaFoldDB" id="A0AAE3DAH6"/>